<evidence type="ECO:0000313" key="1">
    <source>
        <dbReference type="EMBL" id="EFI91016.1"/>
    </source>
</evidence>
<dbReference type="InParanoid" id="D8QMC3"/>
<dbReference type="RefSeq" id="XP_003025919.1">
    <property type="nucleotide sequence ID" value="XM_003025873.1"/>
</dbReference>
<name>D8QMC3_SCHCM</name>
<accession>D8QMC3</accession>
<dbReference type="VEuPathDB" id="FungiDB:SCHCODRAFT_02754047"/>
<dbReference type="EMBL" id="GL377322">
    <property type="protein sequence ID" value="EFI91016.1"/>
    <property type="molecule type" value="Genomic_DNA"/>
</dbReference>
<dbReference type="AlphaFoldDB" id="D8QMC3"/>
<dbReference type="GeneID" id="9588391"/>
<gene>
    <name evidence="1" type="ORF">SCHCODRAFT_238931</name>
</gene>
<protein>
    <submittedName>
        <fullName evidence="1">Uncharacterized protein</fullName>
    </submittedName>
</protein>
<keyword evidence="2" id="KW-1185">Reference proteome</keyword>
<proteinExistence type="predicted"/>
<dbReference type="OrthoDB" id="3267821at2759"/>
<sequence length="110" mass="12326">MDALDILTLAKNILDLGEGIREVTVTAEFVARVAILRSVFVKKRTVKDSDVKAYWEEVDNRLADIRKDKTSSDISRIIYRSLRVDIDFYGNGGKDINVAAMPSAPSSMFE</sequence>
<organism evidence="2">
    <name type="scientific">Schizophyllum commune (strain H4-8 / FGSC 9210)</name>
    <name type="common">Split gill fungus</name>
    <dbReference type="NCBI Taxonomy" id="578458"/>
    <lineage>
        <taxon>Eukaryota</taxon>
        <taxon>Fungi</taxon>
        <taxon>Dikarya</taxon>
        <taxon>Basidiomycota</taxon>
        <taxon>Agaricomycotina</taxon>
        <taxon>Agaricomycetes</taxon>
        <taxon>Agaricomycetidae</taxon>
        <taxon>Agaricales</taxon>
        <taxon>Schizophyllaceae</taxon>
        <taxon>Schizophyllum</taxon>
    </lineage>
</organism>
<dbReference type="Proteomes" id="UP000007431">
    <property type="component" value="Unassembled WGS sequence"/>
</dbReference>
<evidence type="ECO:0000313" key="2">
    <source>
        <dbReference type="Proteomes" id="UP000007431"/>
    </source>
</evidence>
<dbReference type="HOGENOM" id="CLU_2172524_0_0_1"/>
<reference evidence="1 2" key="1">
    <citation type="journal article" date="2010" name="Nat. Biotechnol.">
        <title>Genome sequence of the model mushroom Schizophyllum commune.</title>
        <authorList>
            <person name="Ohm R.A."/>
            <person name="de Jong J.F."/>
            <person name="Lugones L.G."/>
            <person name="Aerts A."/>
            <person name="Kothe E."/>
            <person name="Stajich J.E."/>
            <person name="de Vries R.P."/>
            <person name="Record E."/>
            <person name="Levasseur A."/>
            <person name="Baker S.E."/>
            <person name="Bartholomew K.A."/>
            <person name="Coutinho P.M."/>
            <person name="Erdmann S."/>
            <person name="Fowler T.J."/>
            <person name="Gathman A.C."/>
            <person name="Lombard V."/>
            <person name="Henrissat B."/>
            <person name="Knabe N."/>
            <person name="Kuees U."/>
            <person name="Lilly W.W."/>
            <person name="Lindquist E."/>
            <person name="Lucas S."/>
            <person name="Magnuson J.K."/>
            <person name="Piumi F."/>
            <person name="Raudaskoski M."/>
            <person name="Salamov A."/>
            <person name="Schmutz J."/>
            <person name="Schwarze F.W.M.R."/>
            <person name="vanKuyk P.A."/>
            <person name="Horton J.S."/>
            <person name="Grigoriev I.V."/>
            <person name="Woesten H.A.B."/>
        </authorList>
    </citation>
    <scope>NUCLEOTIDE SEQUENCE [LARGE SCALE GENOMIC DNA]</scope>
    <source>
        <strain evidence="2">H4-8 / FGSC 9210</strain>
    </source>
</reference>
<dbReference type="KEGG" id="scm:SCHCO_02754047"/>